<dbReference type="AlphaFoldDB" id="A0A7R8WRE0"/>
<accession>A0A7R8WRE0</accession>
<evidence type="ECO:0000256" key="1">
    <source>
        <dbReference type="SAM" id="MobiDB-lite"/>
    </source>
</evidence>
<protein>
    <submittedName>
        <fullName evidence="2">Uncharacterized protein</fullName>
    </submittedName>
</protein>
<feature type="region of interest" description="Disordered" evidence="1">
    <location>
        <begin position="16"/>
        <end position="77"/>
    </location>
</feature>
<evidence type="ECO:0000313" key="2">
    <source>
        <dbReference type="EMBL" id="CAD7236750.1"/>
    </source>
</evidence>
<name>A0A7R8WRE0_9CRUS</name>
<sequence length="77" mass="8356">MGISTEVMNRHLRLRNHLPTSSPATAITTSVSVPKPIRQRSQSGSSVSRDVSLVETHLTRVPREDPTNTPAIISPEG</sequence>
<feature type="compositionally biased region" description="Low complexity" evidence="1">
    <location>
        <begin position="19"/>
        <end position="51"/>
    </location>
</feature>
<organism evidence="2">
    <name type="scientific">Cyprideis torosa</name>
    <dbReference type="NCBI Taxonomy" id="163714"/>
    <lineage>
        <taxon>Eukaryota</taxon>
        <taxon>Metazoa</taxon>
        <taxon>Ecdysozoa</taxon>
        <taxon>Arthropoda</taxon>
        <taxon>Crustacea</taxon>
        <taxon>Oligostraca</taxon>
        <taxon>Ostracoda</taxon>
        <taxon>Podocopa</taxon>
        <taxon>Podocopida</taxon>
        <taxon>Cytherocopina</taxon>
        <taxon>Cytheroidea</taxon>
        <taxon>Cytherideidae</taxon>
        <taxon>Cyprideis</taxon>
    </lineage>
</organism>
<feature type="compositionally biased region" description="Basic and acidic residues" evidence="1">
    <location>
        <begin position="57"/>
        <end position="66"/>
    </location>
</feature>
<gene>
    <name evidence="2" type="ORF">CTOB1V02_LOCUS14565</name>
</gene>
<reference evidence="2" key="1">
    <citation type="submission" date="2020-11" db="EMBL/GenBank/DDBJ databases">
        <authorList>
            <person name="Tran Van P."/>
        </authorList>
    </citation>
    <scope>NUCLEOTIDE SEQUENCE</scope>
</reference>
<dbReference type="EMBL" id="OB681592">
    <property type="protein sequence ID" value="CAD7236750.1"/>
    <property type="molecule type" value="Genomic_DNA"/>
</dbReference>
<proteinExistence type="predicted"/>